<keyword evidence="3" id="KW-1185">Reference proteome</keyword>
<dbReference type="AlphaFoldDB" id="A0A9W4QW85"/>
<evidence type="ECO:0000313" key="3">
    <source>
        <dbReference type="Proteomes" id="UP001152467"/>
    </source>
</evidence>
<evidence type="ECO:0000313" key="4">
    <source>
        <dbReference type="Proteomes" id="UP001152485"/>
    </source>
</evidence>
<accession>A0A9W4QW85</accession>
<dbReference type="Proteomes" id="UP001152485">
    <property type="component" value="Unassembled WGS sequence"/>
</dbReference>
<organism evidence="2 3">
    <name type="scientific">Pseudoalteromonas holothuriae</name>
    <dbReference type="NCBI Taxonomy" id="2963714"/>
    <lineage>
        <taxon>Bacteria</taxon>
        <taxon>Pseudomonadati</taxon>
        <taxon>Pseudomonadota</taxon>
        <taxon>Gammaproteobacteria</taxon>
        <taxon>Alteromonadales</taxon>
        <taxon>Pseudoalteromonadaceae</taxon>
        <taxon>Pseudoalteromonas</taxon>
    </lineage>
</organism>
<comment type="caution">
    <text evidence="2">The sequence shown here is derived from an EMBL/GenBank/DDBJ whole genome shotgun (WGS) entry which is preliminary data.</text>
</comment>
<dbReference type="RefSeq" id="WP_261591949.1">
    <property type="nucleotide sequence ID" value="NZ_CAMAPC010000005.1"/>
</dbReference>
<gene>
    <name evidence="2" type="ORF">PSECIP111854_01792</name>
    <name evidence="1" type="ORF">PSECIP111951_00751</name>
</gene>
<protein>
    <submittedName>
        <fullName evidence="2">Uncharacterized protein</fullName>
    </submittedName>
</protein>
<name>A0A9W4QW85_9GAMM</name>
<proteinExistence type="predicted"/>
<evidence type="ECO:0000313" key="1">
    <source>
        <dbReference type="EMBL" id="CAH9053090.1"/>
    </source>
</evidence>
<dbReference type="EMBL" id="CAMAPC010000005">
    <property type="protein sequence ID" value="CAH9056437.1"/>
    <property type="molecule type" value="Genomic_DNA"/>
</dbReference>
<dbReference type="EMBL" id="CAMAPD010000003">
    <property type="protein sequence ID" value="CAH9053090.1"/>
    <property type="molecule type" value="Genomic_DNA"/>
</dbReference>
<sequence length="296" mass="32496">MRNVFLVVLGAGLVAYGIAQHLVNKNVTTELAQQLASIQQQSGIEISYGSIDASILQDTVSVHNVVIKDALARKVISIEQASLQGYQSDKISEFTQVQLNGIRLSEQAKQQVSHIPALLLDTDFDFVSSVAYDHSVGLSELKASWVARDIIAATLLLQVNNTQDFMTASQSLRQQPDDLVAQGALMDALQNVEPRMLHFKLENQGQLPALLERLLLVSGLNKLNFYQLLETRLEKITIAQRSKKALLGFAKGLQRLEVSAQLPCGTRAADFSQQLAILNTQPEALAEYINLSMTGQ</sequence>
<dbReference type="Proteomes" id="UP001152467">
    <property type="component" value="Unassembled WGS sequence"/>
</dbReference>
<reference evidence="2 4" key="1">
    <citation type="submission" date="2022-07" db="EMBL/GenBank/DDBJ databases">
        <authorList>
            <person name="Criscuolo A."/>
        </authorList>
    </citation>
    <scope>NUCLEOTIDE SEQUENCE</scope>
    <source>
        <strain evidence="4">CIP 111951</strain>
        <strain evidence="2">CIP111854</strain>
        <strain evidence="1">CIP111951</strain>
    </source>
</reference>
<evidence type="ECO:0000313" key="2">
    <source>
        <dbReference type="EMBL" id="CAH9056437.1"/>
    </source>
</evidence>